<name>A0A2I1DUC3_9GLOM</name>
<dbReference type="EMBL" id="LLXL01000358">
    <property type="protein sequence ID" value="PKK73602.1"/>
    <property type="molecule type" value="Genomic_DNA"/>
</dbReference>
<gene>
    <name evidence="1" type="ORF">CHRIB12_LOCUS23134</name>
    <name evidence="2" type="ORF">RhiirA5_412510</name>
    <name evidence="3" type="ORF">RhiirC2_847504</name>
</gene>
<organism evidence="3 5">
    <name type="scientific">Rhizophagus irregularis</name>
    <dbReference type="NCBI Taxonomy" id="588596"/>
    <lineage>
        <taxon>Eukaryota</taxon>
        <taxon>Fungi</taxon>
        <taxon>Fungi incertae sedis</taxon>
        <taxon>Mucoromycota</taxon>
        <taxon>Glomeromycotina</taxon>
        <taxon>Glomeromycetes</taxon>
        <taxon>Glomerales</taxon>
        <taxon>Glomeraceae</taxon>
        <taxon>Rhizophagus</taxon>
    </lineage>
</organism>
<dbReference type="Proteomes" id="UP000684084">
    <property type="component" value="Unassembled WGS sequence"/>
</dbReference>
<dbReference type="OrthoDB" id="2320395at2759"/>
<dbReference type="Proteomes" id="UP000233469">
    <property type="component" value="Unassembled WGS sequence"/>
</dbReference>
<dbReference type="Proteomes" id="UP000232722">
    <property type="component" value="Unassembled WGS sequence"/>
</dbReference>
<evidence type="ECO:0000313" key="1">
    <source>
        <dbReference type="EMBL" id="CAB5394028.1"/>
    </source>
</evidence>
<dbReference type="VEuPathDB" id="FungiDB:FUN_008233"/>
<reference evidence="1" key="4">
    <citation type="submission" date="2020-05" db="EMBL/GenBank/DDBJ databases">
        <authorList>
            <person name="Rincon C."/>
            <person name="Sanders R I."/>
            <person name="Robbins C."/>
            <person name="Chaturvedi A."/>
        </authorList>
    </citation>
    <scope>NUCLEOTIDE SEQUENCE</scope>
    <source>
        <strain evidence="1">CHB12</strain>
    </source>
</reference>
<evidence type="ECO:0000313" key="5">
    <source>
        <dbReference type="Proteomes" id="UP000233469"/>
    </source>
</evidence>
<reference evidence="2 4" key="2">
    <citation type="submission" date="2017-09" db="EMBL/GenBank/DDBJ databases">
        <title>Extensive intraspecific genome diversity in a model arbuscular mycorrhizal fungus.</title>
        <authorList>
            <person name="Chen E.C."/>
            <person name="Morin E."/>
            <person name="Beaudet D."/>
            <person name="Noel J."/>
            <person name="Ndikumana S."/>
            <person name="Charron P."/>
            <person name="St-Onge C."/>
            <person name="Giorgi J."/>
            <person name="Grigoriev I.V."/>
            <person name="Roux C."/>
            <person name="Martin F.M."/>
            <person name="Corradi N."/>
        </authorList>
    </citation>
    <scope>NUCLEOTIDE SEQUENCE [LARGE SCALE GENOMIC DNA]</scope>
    <source>
        <strain evidence="2 4">A5</strain>
    </source>
</reference>
<dbReference type="EMBL" id="LLXJ01000281">
    <property type="protein sequence ID" value="PKC11888.1"/>
    <property type="molecule type" value="Genomic_DNA"/>
</dbReference>
<protein>
    <submittedName>
        <fullName evidence="3">Uncharacterized protein</fullName>
    </submittedName>
</protein>
<dbReference type="VEuPathDB" id="FungiDB:RhiirFUN_008600"/>
<dbReference type="AlphaFoldDB" id="A0A2I1DUC3"/>
<reference evidence="3 5" key="3">
    <citation type="submission" date="2017-10" db="EMBL/GenBank/DDBJ databases">
        <title>Extensive intraspecific genome diversity in a model arbuscular mycorrhizal fungus.</title>
        <authorList>
            <person name="Chen E.C.H."/>
            <person name="Morin E."/>
            <person name="Baudet D."/>
            <person name="Noel J."/>
            <person name="Ndikumana S."/>
            <person name="Charron P."/>
            <person name="St-Onge C."/>
            <person name="Giorgi J."/>
            <person name="Grigoriev I.V."/>
            <person name="Roux C."/>
            <person name="Martin F.M."/>
            <person name="Corradi N."/>
        </authorList>
    </citation>
    <scope>NUCLEOTIDE SEQUENCE [LARGE SCALE GENOMIC DNA]</scope>
    <source>
        <strain evidence="3 5">C2</strain>
    </source>
</reference>
<comment type="caution">
    <text evidence="3">The sequence shown here is derived from an EMBL/GenBank/DDBJ whole genome shotgun (WGS) entry which is preliminary data.</text>
</comment>
<proteinExistence type="predicted"/>
<evidence type="ECO:0000313" key="2">
    <source>
        <dbReference type="EMBL" id="PKC11888.1"/>
    </source>
</evidence>
<evidence type="ECO:0000313" key="3">
    <source>
        <dbReference type="EMBL" id="PKK73602.1"/>
    </source>
</evidence>
<dbReference type="EMBL" id="CAGKOT010000086">
    <property type="protein sequence ID" value="CAB5394028.1"/>
    <property type="molecule type" value="Genomic_DNA"/>
</dbReference>
<reference evidence="4 5" key="1">
    <citation type="submission" date="2016-04" db="EMBL/GenBank/DDBJ databases">
        <title>Genome analyses suggest a sexual origin of heterokaryosis in a supposedly ancient asexual fungus.</title>
        <authorList>
            <person name="Ropars J."/>
            <person name="Sedzielewska K."/>
            <person name="Noel J."/>
            <person name="Charron P."/>
            <person name="Farinelli L."/>
            <person name="Marton T."/>
            <person name="Kruger M."/>
            <person name="Pelin A."/>
            <person name="Brachmann A."/>
            <person name="Corradi N."/>
        </authorList>
    </citation>
    <scope>NUCLEOTIDE SEQUENCE [LARGE SCALE GENOMIC DNA]</scope>
    <source>
        <strain evidence="2 4">A5</strain>
        <strain evidence="3 5">C2</strain>
    </source>
</reference>
<sequence>MISSTAAAIQFTEQLERRFTINNTVRAPSLAGQDLKLFAKSVHKDLTRGSGSRARSRPTNTRGMLRYLVNKEAEQIGIYNYHLASNFAEVLMKIASDQDKERYKELADHVNDIFRSH</sequence>
<accession>A0A2I1DUC3</accession>
<evidence type="ECO:0000313" key="4">
    <source>
        <dbReference type="Proteomes" id="UP000232722"/>
    </source>
</evidence>